<dbReference type="Proteomes" id="UP000028045">
    <property type="component" value="Unassembled WGS sequence"/>
</dbReference>
<reference evidence="3 4" key="1">
    <citation type="journal article" date="2014" name="BMC Genomics">
        <title>Comparative genome sequencing reveals chemotype-specific gene clusters in the toxigenic black mold Stachybotrys.</title>
        <authorList>
            <person name="Semeiks J."/>
            <person name="Borek D."/>
            <person name="Otwinowski Z."/>
            <person name="Grishin N.V."/>
        </authorList>
    </citation>
    <scope>NUCLEOTIDE SEQUENCE [LARGE SCALE GENOMIC DNA]</scope>
    <source>
        <strain evidence="4">CBS 109288 / IBT 7711</strain>
    </source>
</reference>
<dbReference type="InterPro" id="IPR015797">
    <property type="entry name" value="NUDIX_hydrolase-like_dom_sf"/>
</dbReference>
<feature type="domain" description="Nudix hydrolase" evidence="2">
    <location>
        <begin position="10"/>
        <end position="144"/>
    </location>
</feature>
<dbReference type="CDD" id="cd04678">
    <property type="entry name" value="NUDIX_MTH2_Nudt15"/>
    <property type="match status" value="1"/>
</dbReference>
<dbReference type="OrthoDB" id="447842at2759"/>
<keyword evidence="4" id="KW-1185">Reference proteome</keyword>
<proteinExistence type="predicted"/>
<sequence>MASQTADGPPPRVGVGAIVSRPDGKVVVGKRLSPPGAGSMQMPGGHLEYGEDILHCAEREVLEETGLRVRGVKIVTVTNSVFEPEHLHYVTVITYCEVLEPDAEPRSLESDKCESWAWMSWDELRALKGDSAPGEVLFHPVHKVLDQPLDLESLRPPV</sequence>
<dbReference type="GO" id="GO:0005829">
    <property type="term" value="C:cytosol"/>
    <property type="evidence" value="ECO:0007669"/>
    <property type="project" value="TreeGrafter"/>
</dbReference>
<dbReference type="InterPro" id="IPR000086">
    <property type="entry name" value="NUDIX_hydrolase_dom"/>
</dbReference>
<dbReference type="InterPro" id="IPR020084">
    <property type="entry name" value="NUDIX_hydrolase_CS"/>
</dbReference>
<dbReference type="EMBL" id="KL647681">
    <property type="protein sequence ID" value="KEY74028.1"/>
    <property type="molecule type" value="Genomic_DNA"/>
</dbReference>
<gene>
    <name evidence="3" type="ORF">S7711_02618</name>
</gene>
<dbReference type="GO" id="GO:0006203">
    <property type="term" value="P:dGTP catabolic process"/>
    <property type="evidence" value="ECO:0007669"/>
    <property type="project" value="TreeGrafter"/>
</dbReference>
<dbReference type="GO" id="GO:0035539">
    <property type="term" value="F:8-oxo-7,8-dihydrodeoxyguanosine triphosphate pyrophosphatase activity"/>
    <property type="evidence" value="ECO:0007669"/>
    <property type="project" value="TreeGrafter"/>
</dbReference>
<evidence type="ECO:0000313" key="3">
    <source>
        <dbReference type="EMBL" id="KEY74028.1"/>
    </source>
</evidence>
<dbReference type="FunFam" id="3.90.79.10:FF:000060">
    <property type="entry name" value="Nudix hydrolase 1"/>
    <property type="match status" value="1"/>
</dbReference>
<dbReference type="AlphaFoldDB" id="A0A084B8Z9"/>
<dbReference type="Gene3D" id="3.90.79.10">
    <property type="entry name" value="Nucleoside Triphosphate Pyrophosphohydrolase"/>
    <property type="match status" value="1"/>
</dbReference>
<organism evidence="3 4">
    <name type="scientific">Stachybotrys chartarum (strain CBS 109288 / IBT 7711)</name>
    <name type="common">Toxic black mold</name>
    <name type="synonym">Stilbospora chartarum</name>
    <dbReference type="NCBI Taxonomy" id="1280523"/>
    <lineage>
        <taxon>Eukaryota</taxon>
        <taxon>Fungi</taxon>
        <taxon>Dikarya</taxon>
        <taxon>Ascomycota</taxon>
        <taxon>Pezizomycotina</taxon>
        <taxon>Sordariomycetes</taxon>
        <taxon>Hypocreomycetidae</taxon>
        <taxon>Hypocreales</taxon>
        <taxon>Stachybotryaceae</taxon>
        <taxon>Stachybotrys</taxon>
    </lineage>
</organism>
<keyword evidence="1" id="KW-0378">Hydrolase</keyword>
<dbReference type="PANTHER" id="PTHR16099">
    <property type="entry name" value="8-OXO-DGTP DIPHOSPHATES NUDT15"/>
    <property type="match status" value="1"/>
</dbReference>
<dbReference type="PROSITE" id="PS51462">
    <property type="entry name" value="NUDIX"/>
    <property type="match status" value="1"/>
</dbReference>
<name>A0A084B8Z9_STACB</name>
<evidence type="ECO:0000256" key="1">
    <source>
        <dbReference type="ARBA" id="ARBA00022801"/>
    </source>
</evidence>
<accession>A0A084B8Z9</accession>
<dbReference type="SUPFAM" id="SSF55811">
    <property type="entry name" value="Nudix"/>
    <property type="match status" value="1"/>
</dbReference>
<dbReference type="PROSITE" id="PS00893">
    <property type="entry name" value="NUDIX_BOX"/>
    <property type="match status" value="1"/>
</dbReference>
<evidence type="ECO:0000313" key="4">
    <source>
        <dbReference type="Proteomes" id="UP000028045"/>
    </source>
</evidence>
<dbReference type="PANTHER" id="PTHR16099:SF5">
    <property type="entry name" value="NUCLEOTIDE TRIPHOSPHATE DIPHOSPHATASE NUDT15"/>
    <property type="match status" value="1"/>
</dbReference>
<evidence type="ECO:0000259" key="2">
    <source>
        <dbReference type="PROSITE" id="PS51462"/>
    </source>
</evidence>
<protein>
    <recommendedName>
        <fullName evidence="2">Nudix hydrolase domain-containing protein</fullName>
    </recommendedName>
</protein>
<dbReference type="HOGENOM" id="CLU_037162_9_0_1"/>
<dbReference type="Pfam" id="PF00293">
    <property type="entry name" value="NUDIX"/>
    <property type="match status" value="1"/>
</dbReference>